<dbReference type="EMBL" id="QASA01000001">
    <property type="protein sequence ID" value="RDC64627.1"/>
    <property type="molecule type" value="Genomic_DNA"/>
</dbReference>
<dbReference type="InterPro" id="IPR000601">
    <property type="entry name" value="PKD_dom"/>
</dbReference>
<dbReference type="Pfam" id="PF18911">
    <property type="entry name" value="PKD_4"/>
    <property type="match status" value="1"/>
</dbReference>
<dbReference type="SUPFAM" id="SSF49299">
    <property type="entry name" value="PKD domain"/>
    <property type="match status" value="1"/>
</dbReference>
<keyword evidence="3" id="KW-1185">Reference proteome</keyword>
<dbReference type="PROSITE" id="PS50093">
    <property type="entry name" value="PKD"/>
    <property type="match status" value="1"/>
</dbReference>
<dbReference type="InterPro" id="IPR013783">
    <property type="entry name" value="Ig-like_fold"/>
</dbReference>
<dbReference type="InterPro" id="IPR010620">
    <property type="entry name" value="SBBP_repeat"/>
</dbReference>
<accession>A0A369QMY7</accession>
<evidence type="ECO:0000313" key="3">
    <source>
        <dbReference type="Proteomes" id="UP000253919"/>
    </source>
</evidence>
<dbReference type="InterPro" id="IPR035986">
    <property type="entry name" value="PKD_dom_sf"/>
</dbReference>
<dbReference type="RefSeq" id="WP_115373756.1">
    <property type="nucleotide sequence ID" value="NZ_QASA01000001.1"/>
</dbReference>
<dbReference type="CDD" id="cd00146">
    <property type="entry name" value="PKD"/>
    <property type="match status" value="1"/>
</dbReference>
<dbReference type="SUPFAM" id="SSF101898">
    <property type="entry name" value="NHL repeat"/>
    <property type="match status" value="1"/>
</dbReference>
<comment type="caution">
    <text evidence="2">The sequence shown here is derived from an EMBL/GenBank/DDBJ whole genome shotgun (WGS) entry which is preliminary data.</text>
</comment>
<dbReference type="SMART" id="SM00089">
    <property type="entry name" value="PKD"/>
    <property type="match status" value="1"/>
</dbReference>
<evidence type="ECO:0000313" key="2">
    <source>
        <dbReference type="EMBL" id="RDC64627.1"/>
    </source>
</evidence>
<dbReference type="PANTHER" id="PTHR35580">
    <property type="entry name" value="CELL SURFACE GLYCOPROTEIN (S-LAYER PROTEIN)-LIKE PROTEIN"/>
    <property type="match status" value="1"/>
</dbReference>
<feature type="domain" description="PKD" evidence="1">
    <location>
        <begin position="662"/>
        <end position="701"/>
    </location>
</feature>
<dbReference type="EC" id="3.4.24.3" evidence="2"/>
<dbReference type="Pfam" id="PF06739">
    <property type="entry name" value="SBBP"/>
    <property type="match status" value="3"/>
</dbReference>
<organism evidence="2 3">
    <name type="scientific">Adhaeribacter pallidiroseus</name>
    <dbReference type="NCBI Taxonomy" id="2072847"/>
    <lineage>
        <taxon>Bacteria</taxon>
        <taxon>Pseudomonadati</taxon>
        <taxon>Bacteroidota</taxon>
        <taxon>Cytophagia</taxon>
        <taxon>Cytophagales</taxon>
        <taxon>Hymenobacteraceae</taxon>
        <taxon>Adhaeribacter</taxon>
    </lineage>
</organism>
<dbReference type="GO" id="GO:0004222">
    <property type="term" value="F:metalloendopeptidase activity"/>
    <property type="evidence" value="ECO:0007669"/>
    <property type="project" value="UniProtKB-EC"/>
</dbReference>
<reference evidence="2 3" key="1">
    <citation type="submission" date="2018-04" db="EMBL/GenBank/DDBJ databases">
        <title>Adhaeribacter sp. HMF7616 genome sequencing and assembly.</title>
        <authorList>
            <person name="Kang H."/>
            <person name="Kang J."/>
            <person name="Cha I."/>
            <person name="Kim H."/>
            <person name="Joh K."/>
        </authorList>
    </citation>
    <scope>NUCLEOTIDE SEQUENCE [LARGE SCALE GENOMIC DNA]</scope>
    <source>
        <strain evidence="2 3">HMF7616</strain>
    </source>
</reference>
<dbReference type="InterPro" id="IPR052918">
    <property type="entry name" value="Motility_Chemotaxis_Reg"/>
</dbReference>
<name>A0A369QMY7_9BACT</name>
<dbReference type="Proteomes" id="UP000253919">
    <property type="component" value="Unassembled WGS sequence"/>
</dbReference>
<dbReference type="OrthoDB" id="7794186at2"/>
<evidence type="ECO:0000259" key="1">
    <source>
        <dbReference type="PROSITE" id="PS50093"/>
    </source>
</evidence>
<dbReference type="Gene3D" id="2.80.10.50">
    <property type="match status" value="2"/>
</dbReference>
<dbReference type="InterPro" id="IPR026341">
    <property type="entry name" value="T9SS_type_B"/>
</dbReference>
<dbReference type="InterPro" id="IPR022409">
    <property type="entry name" value="PKD/Chitinase_dom"/>
</dbReference>
<sequence length="800" mass="84861">MNKLFTLITLLWLYLQGSAVFGQEWQWVKKAGGKGTDWVTSIGVDAAGNSYITGAFEDTIHFGDLILKNRVNDIYKIYYDIFLTKYDTDGQEVWTRQAGGGNSEWGRAIAVDPAGNSYLTGSLEGKAVFGNINLPDKGFGTYLAKYDTNGKVLWATNTSSTLAEGYGIAVDNQGNSYVTGWFQERIAFGSIILTGPELIEKPFLAKYNPSGEVVWAKTFSGEGIGLSNDVAVDAQGNSYITGYFDGKVSFGTKPLQAIGNSDAFLVKYDPSGNVIWARQASTSSGPYAMGEAIALDKTGNCYLTGLFVNELTLNDLILNGSGQEDVFIAKYDANGKVIWATKTGGAGADIGKSITVDATGQVTIAGSFNQLVQVGATTLNSVQDEDIFLAHYNANGEPVWALQAGGLNVDGLYLDLAQDGQGNSYLTGAFDETVDFGAKEITAIGSPDLFITKARPPAAATMNLSSLPTTSICAGSTIAIPFTTTGYWAEGTSFLVELSDASGSFVAPIVIGTGPTSPIEANIPLEIIAGSGYRMRIIASTGLMSADNGLDLTITALPEVSAGADETVCASASSFSLSGFSPAGGTWSGTGVNAPGVFTPALAQVGTHTLTYSVQKGACSFSSTKTITVVVPTSIMAAIVPTECSSVSTTQAYAPFQATFTNQTKGATGFLWDFGDGNTSNEEAPTHAYTQEGKYKVTLTALFGNECSQTKEITEVVIRKKQDLPNVFTPNRDGLNDTFAFNITCLSVNLKVFNRSGTLVYEQANYQNTWDGGSLSDGIYYYQLTTTKGSSWKGWVEIIR</sequence>
<dbReference type="NCBIfam" id="TIGR04131">
    <property type="entry name" value="Bac_Flav_CTERM"/>
    <property type="match status" value="1"/>
</dbReference>
<gene>
    <name evidence="2" type="primary">colA</name>
    <name evidence="2" type="ORF">AHMF7616_03243</name>
</gene>
<dbReference type="Gene3D" id="2.60.40.10">
    <property type="entry name" value="Immunoglobulins"/>
    <property type="match status" value="1"/>
</dbReference>
<keyword evidence="2" id="KW-0378">Hydrolase</keyword>
<dbReference type="Pfam" id="PF13585">
    <property type="entry name" value="CHU_C"/>
    <property type="match status" value="1"/>
</dbReference>
<dbReference type="PANTHER" id="PTHR35580:SF1">
    <property type="entry name" value="PHYTASE-LIKE DOMAIN-CONTAINING PROTEIN"/>
    <property type="match status" value="1"/>
</dbReference>
<proteinExistence type="predicted"/>
<dbReference type="AlphaFoldDB" id="A0A369QMY7"/>
<protein>
    <submittedName>
        <fullName evidence="2">Microbial collagenase</fullName>
        <ecNumber evidence="2">3.4.24.3</ecNumber>
    </submittedName>
</protein>